<dbReference type="Proteomes" id="UP000887560">
    <property type="component" value="Unplaced"/>
</dbReference>
<proteinExistence type="predicted"/>
<evidence type="ECO:0000313" key="1">
    <source>
        <dbReference type="Proteomes" id="UP000887560"/>
    </source>
</evidence>
<reference evidence="2" key="1">
    <citation type="submission" date="2022-11" db="UniProtKB">
        <authorList>
            <consortium name="WormBaseParasite"/>
        </authorList>
    </citation>
    <scope>IDENTIFICATION</scope>
</reference>
<accession>A0A915NV19</accession>
<protein>
    <submittedName>
        <fullName evidence="2">Uncharacterized protein</fullName>
    </submittedName>
</protein>
<evidence type="ECO:0000313" key="2">
    <source>
        <dbReference type="WBParaSite" id="scf7180000421943.g7931"/>
    </source>
</evidence>
<dbReference type="WBParaSite" id="scf7180000421943.g7931">
    <property type="protein sequence ID" value="scf7180000421943.g7931"/>
    <property type="gene ID" value="scf7180000421943.g7931"/>
</dbReference>
<name>A0A915NV19_9BILA</name>
<sequence>MPLPLKNIFSLTSKLAKPRHASFRFSGFKAPFVLTKESPVVGLFGNFLLQTPKGFELLTQAVNARSGELVREIVDGIEERAADPKVFILFLIFLFLLIDDLSNEICTAADLTDCVRCMHTFPQFTEAAEKSMRFFTCLVETLNTTPELYFALKRSLETESARLDPVSLRTAKMLLQDFELSGVLLSDSE</sequence>
<dbReference type="AlphaFoldDB" id="A0A915NV19"/>
<dbReference type="SUPFAM" id="SSF55486">
    <property type="entry name" value="Metalloproteases ('zincins'), catalytic domain"/>
    <property type="match status" value="1"/>
</dbReference>
<keyword evidence="1" id="KW-1185">Reference proteome</keyword>
<organism evidence="1 2">
    <name type="scientific">Meloidogyne floridensis</name>
    <dbReference type="NCBI Taxonomy" id="298350"/>
    <lineage>
        <taxon>Eukaryota</taxon>
        <taxon>Metazoa</taxon>
        <taxon>Ecdysozoa</taxon>
        <taxon>Nematoda</taxon>
        <taxon>Chromadorea</taxon>
        <taxon>Rhabditida</taxon>
        <taxon>Tylenchina</taxon>
        <taxon>Tylenchomorpha</taxon>
        <taxon>Tylenchoidea</taxon>
        <taxon>Meloidogynidae</taxon>
        <taxon>Meloidogyninae</taxon>
        <taxon>Meloidogyne</taxon>
    </lineage>
</organism>